<dbReference type="CDD" id="cd00202">
    <property type="entry name" value="ZnF_GATA"/>
    <property type="match status" value="1"/>
</dbReference>
<evidence type="ECO:0000256" key="5">
    <source>
        <dbReference type="ARBA" id="ARBA00023242"/>
    </source>
</evidence>
<sequence>MTPSPRLPPSDRPSGSCSPKARNSSGSTSGANKKEGAPKIAVTATSCANCGTTTTPLWRRASDGSTICNACGMFLNME</sequence>
<feature type="compositionally biased region" description="Polar residues" evidence="7">
    <location>
        <begin position="21"/>
        <end position="31"/>
    </location>
</feature>
<evidence type="ECO:0000313" key="10">
    <source>
        <dbReference type="Proteomes" id="UP000193648"/>
    </source>
</evidence>
<dbReference type="PANTHER" id="PTHR10071">
    <property type="entry name" value="TRANSCRIPTION FACTOR GATA FAMILY MEMBER"/>
    <property type="match status" value="1"/>
</dbReference>
<dbReference type="PROSITE" id="PS00344">
    <property type="entry name" value="GATA_ZN_FINGER_1"/>
    <property type="match status" value="1"/>
</dbReference>
<feature type="compositionally biased region" description="Pro residues" evidence="7">
    <location>
        <begin position="1"/>
        <end position="11"/>
    </location>
</feature>
<feature type="domain" description="GATA-type" evidence="8">
    <location>
        <begin position="41"/>
        <end position="78"/>
    </location>
</feature>
<dbReference type="Gene3D" id="3.30.50.10">
    <property type="entry name" value="Erythroid Transcription Factor GATA-1, subunit A"/>
    <property type="match status" value="1"/>
</dbReference>
<dbReference type="Pfam" id="PF00320">
    <property type="entry name" value="GATA"/>
    <property type="match status" value="1"/>
</dbReference>
<dbReference type="EMBL" id="MCFF01000024">
    <property type="protein sequence ID" value="ORZ12885.1"/>
    <property type="molecule type" value="Genomic_DNA"/>
</dbReference>
<evidence type="ECO:0000256" key="4">
    <source>
        <dbReference type="ARBA" id="ARBA00022833"/>
    </source>
</evidence>
<accession>A0A1Y2GLT0</accession>
<evidence type="ECO:0000256" key="1">
    <source>
        <dbReference type="ARBA" id="ARBA00004123"/>
    </source>
</evidence>
<dbReference type="OrthoDB" id="515401at2759"/>
<keyword evidence="2" id="KW-0479">Metal-binding</keyword>
<keyword evidence="3 6" id="KW-0863">Zinc-finger</keyword>
<evidence type="ECO:0000256" key="7">
    <source>
        <dbReference type="SAM" id="MobiDB-lite"/>
    </source>
</evidence>
<dbReference type="PANTHER" id="PTHR10071:SF281">
    <property type="entry name" value="BOX A-BINDING FACTOR-RELATED"/>
    <property type="match status" value="1"/>
</dbReference>
<dbReference type="GO" id="GO:0000981">
    <property type="term" value="F:DNA-binding transcription factor activity, RNA polymerase II-specific"/>
    <property type="evidence" value="ECO:0007669"/>
    <property type="project" value="TreeGrafter"/>
</dbReference>
<keyword evidence="4" id="KW-0862">Zinc</keyword>
<dbReference type="GeneID" id="33562712"/>
<keyword evidence="10" id="KW-1185">Reference proteome</keyword>
<evidence type="ECO:0000256" key="2">
    <source>
        <dbReference type="ARBA" id="ARBA00022723"/>
    </source>
</evidence>
<protein>
    <recommendedName>
        <fullName evidence="8">GATA-type domain-containing protein</fullName>
    </recommendedName>
</protein>
<dbReference type="PRINTS" id="PR00619">
    <property type="entry name" value="GATAZNFINGER"/>
</dbReference>
<dbReference type="SMART" id="SM00401">
    <property type="entry name" value="ZnF_GATA"/>
    <property type="match status" value="1"/>
</dbReference>
<proteinExistence type="predicted"/>
<evidence type="ECO:0000313" key="9">
    <source>
        <dbReference type="EMBL" id="ORZ12885.1"/>
    </source>
</evidence>
<dbReference type="InterPro" id="IPR039355">
    <property type="entry name" value="Transcription_factor_GATA"/>
</dbReference>
<dbReference type="PROSITE" id="PS50114">
    <property type="entry name" value="GATA_ZN_FINGER_2"/>
    <property type="match status" value="1"/>
</dbReference>
<dbReference type="RefSeq" id="XP_021880234.1">
    <property type="nucleotide sequence ID" value="XM_022020868.1"/>
</dbReference>
<dbReference type="GO" id="GO:0005634">
    <property type="term" value="C:nucleus"/>
    <property type="evidence" value="ECO:0007669"/>
    <property type="project" value="UniProtKB-SubCell"/>
</dbReference>
<gene>
    <name evidence="9" type="ORF">BCR41DRAFT_307596</name>
</gene>
<dbReference type="GO" id="GO:0045944">
    <property type="term" value="P:positive regulation of transcription by RNA polymerase II"/>
    <property type="evidence" value="ECO:0007669"/>
    <property type="project" value="TreeGrafter"/>
</dbReference>
<reference evidence="9 10" key="1">
    <citation type="submission" date="2016-07" db="EMBL/GenBank/DDBJ databases">
        <title>Pervasive Adenine N6-methylation of Active Genes in Fungi.</title>
        <authorList>
            <consortium name="DOE Joint Genome Institute"/>
            <person name="Mondo S.J."/>
            <person name="Dannebaum R.O."/>
            <person name="Kuo R.C."/>
            <person name="Labutti K."/>
            <person name="Haridas S."/>
            <person name="Kuo A."/>
            <person name="Salamov A."/>
            <person name="Ahrendt S.R."/>
            <person name="Lipzen A."/>
            <person name="Sullivan W."/>
            <person name="Andreopoulos W.B."/>
            <person name="Clum A."/>
            <person name="Lindquist E."/>
            <person name="Daum C."/>
            <person name="Ramamoorthy G.K."/>
            <person name="Gryganskyi A."/>
            <person name="Culley D."/>
            <person name="Magnuson J.K."/>
            <person name="James T.Y."/>
            <person name="O'Malley M.A."/>
            <person name="Stajich J.E."/>
            <person name="Spatafora J.W."/>
            <person name="Visel A."/>
            <person name="Grigoriev I.V."/>
        </authorList>
    </citation>
    <scope>NUCLEOTIDE SEQUENCE [LARGE SCALE GENOMIC DNA]</scope>
    <source>
        <strain evidence="9 10">NRRL 3116</strain>
    </source>
</reference>
<evidence type="ECO:0000256" key="6">
    <source>
        <dbReference type="PROSITE-ProRule" id="PRU00094"/>
    </source>
</evidence>
<dbReference type="Proteomes" id="UP000193648">
    <property type="component" value="Unassembled WGS sequence"/>
</dbReference>
<dbReference type="GO" id="GO:0000122">
    <property type="term" value="P:negative regulation of transcription by RNA polymerase II"/>
    <property type="evidence" value="ECO:0007669"/>
    <property type="project" value="TreeGrafter"/>
</dbReference>
<dbReference type="InterPro" id="IPR000679">
    <property type="entry name" value="Znf_GATA"/>
</dbReference>
<dbReference type="STRING" id="64571.A0A1Y2GLT0"/>
<comment type="subcellular location">
    <subcellularLocation>
        <location evidence="1">Nucleus</location>
    </subcellularLocation>
</comment>
<evidence type="ECO:0000256" key="3">
    <source>
        <dbReference type="ARBA" id="ARBA00022771"/>
    </source>
</evidence>
<dbReference type="InParanoid" id="A0A1Y2GLT0"/>
<evidence type="ECO:0000259" key="8">
    <source>
        <dbReference type="PROSITE" id="PS50114"/>
    </source>
</evidence>
<dbReference type="InterPro" id="IPR013088">
    <property type="entry name" value="Znf_NHR/GATA"/>
</dbReference>
<comment type="caution">
    <text evidence="9">The sequence shown here is derived from an EMBL/GenBank/DDBJ whole genome shotgun (WGS) entry which is preliminary data.</text>
</comment>
<dbReference type="AlphaFoldDB" id="A0A1Y2GLT0"/>
<dbReference type="SUPFAM" id="SSF57716">
    <property type="entry name" value="Glucocorticoid receptor-like (DNA-binding domain)"/>
    <property type="match status" value="1"/>
</dbReference>
<name>A0A1Y2GLT0_9FUNG</name>
<organism evidence="9 10">
    <name type="scientific">Lobosporangium transversale</name>
    <dbReference type="NCBI Taxonomy" id="64571"/>
    <lineage>
        <taxon>Eukaryota</taxon>
        <taxon>Fungi</taxon>
        <taxon>Fungi incertae sedis</taxon>
        <taxon>Mucoromycota</taxon>
        <taxon>Mortierellomycotina</taxon>
        <taxon>Mortierellomycetes</taxon>
        <taxon>Mortierellales</taxon>
        <taxon>Mortierellaceae</taxon>
        <taxon>Lobosporangium</taxon>
    </lineage>
</organism>
<feature type="region of interest" description="Disordered" evidence="7">
    <location>
        <begin position="1"/>
        <end position="38"/>
    </location>
</feature>
<keyword evidence="5" id="KW-0539">Nucleus</keyword>
<dbReference type="GO" id="GO:0000978">
    <property type="term" value="F:RNA polymerase II cis-regulatory region sequence-specific DNA binding"/>
    <property type="evidence" value="ECO:0007669"/>
    <property type="project" value="TreeGrafter"/>
</dbReference>
<dbReference type="GO" id="GO:0008270">
    <property type="term" value="F:zinc ion binding"/>
    <property type="evidence" value="ECO:0007669"/>
    <property type="project" value="UniProtKB-KW"/>
</dbReference>